<comment type="caution">
    <text evidence="1">The sequence shown here is derived from an EMBL/GenBank/DDBJ whole genome shotgun (WGS) entry which is preliminary data.</text>
</comment>
<evidence type="ECO:0000313" key="2">
    <source>
        <dbReference type="Proteomes" id="UP000031488"/>
    </source>
</evidence>
<dbReference type="PATRIC" id="fig|1703.6.peg.10"/>
<gene>
    <name evidence="1" type="ORF">AE0388_0156</name>
</gene>
<keyword evidence="2" id="KW-1185">Reference proteome</keyword>
<proteinExistence type="predicted"/>
<dbReference type="RefSeq" id="WP_039206200.1">
    <property type="nucleotide sequence ID" value="NZ_JTJZ01000006.1"/>
</dbReference>
<sequence>MKNTIYREEFSAAGISSKTIKSALDCCLIRLCRGVYSVIRECGVKDHSRIAAFIRDVDWISFHVGKTPADLKRDFRYQTQLRALRIQSYRWYRPEDVIVGKSAAVLHGIPLYKDASQAITVRHPRSNSHTKEIIRVRDEVPAEDQVRFGHLAATSAIKTALDLIRISGQHEAFAALEWVLRQATADHFPGFNPRSGYTEKFQSEARRIIKTAFYPAVARMRSGQVTAQRMVDAIGPFSESPAESKCRLNLIALNLTGFEQQIEVRDSRGFIARVDFLNEQARTILAVDGSEKYALVGPSLFRREGEQHNRLLSLGYKVIHLSFDDVLRLNDFRDKIFTQVPELKQMVGSPDE</sequence>
<accession>A0A0B9ATT8</accession>
<dbReference type="AlphaFoldDB" id="A0A0B9ATT8"/>
<evidence type="ECO:0000313" key="1">
    <source>
        <dbReference type="EMBL" id="KHS54313.1"/>
    </source>
</evidence>
<dbReference type="EMBL" id="JTJZ01000006">
    <property type="protein sequence ID" value="KHS54313.1"/>
    <property type="molecule type" value="Genomic_DNA"/>
</dbReference>
<dbReference type="OrthoDB" id="4807776at2"/>
<name>A0A0B9ATT8_BRELN</name>
<reference evidence="1 2" key="1">
    <citation type="submission" date="2014-11" db="EMBL/GenBank/DDBJ databases">
        <title>Draft Genome Sequence of Brevibacterium linens AE038-8.</title>
        <authorList>
            <person name="Maizel D."/>
            <person name="Utturkar S.M."/>
            <person name="Brown S.D."/>
            <person name="Ferrero M."/>
            <person name="Rosen B.P."/>
        </authorList>
    </citation>
    <scope>NUCLEOTIDE SEQUENCE [LARGE SCALE GENOMIC DNA]</scope>
    <source>
        <strain evidence="1 2">AE038-8</strain>
    </source>
</reference>
<evidence type="ECO:0008006" key="3">
    <source>
        <dbReference type="Google" id="ProtNLM"/>
    </source>
</evidence>
<organism evidence="1 2">
    <name type="scientific">Brevibacterium linens</name>
    <dbReference type="NCBI Taxonomy" id="1703"/>
    <lineage>
        <taxon>Bacteria</taxon>
        <taxon>Bacillati</taxon>
        <taxon>Actinomycetota</taxon>
        <taxon>Actinomycetes</taxon>
        <taxon>Micrococcales</taxon>
        <taxon>Brevibacteriaceae</taxon>
        <taxon>Brevibacterium</taxon>
    </lineage>
</organism>
<protein>
    <recommendedName>
        <fullName evidence="3">DUF559 domain-containing protein</fullName>
    </recommendedName>
</protein>
<dbReference type="Proteomes" id="UP000031488">
    <property type="component" value="Unassembled WGS sequence"/>
</dbReference>